<keyword evidence="7" id="KW-1185">Reference proteome</keyword>
<dbReference type="GO" id="GO:0016042">
    <property type="term" value="P:lipid catabolic process"/>
    <property type="evidence" value="ECO:0007669"/>
    <property type="project" value="TreeGrafter"/>
</dbReference>
<evidence type="ECO:0000256" key="3">
    <source>
        <dbReference type="ARBA" id="ARBA00022525"/>
    </source>
</evidence>
<evidence type="ECO:0000256" key="4">
    <source>
        <dbReference type="RuleBase" id="RU004262"/>
    </source>
</evidence>
<keyword evidence="3" id="KW-0964">Secreted</keyword>
<comment type="subcellular location">
    <subcellularLocation>
        <location evidence="1">Secreted</location>
    </subcellularLocation>
</comment>
<evidence type="ECO:0000259" key="5">
    <source>
        <dbReference type="Pfam" id="PF00151"/>
    </source>
</evidence>
<dbReference type="EMBL" id="OU892277">
    <property type="protein sequence ID" value="CAG9760475.1"/>
    <property type="molecule type" value="Genomic_DNA"/>
</dbReference>
<dbReference type="PANTHER" id="PTHR11610:SF178">
    <property type="entry name" value="LIPASE MEMBER H-A-LIKE PROTEIN"/>
    <property type="match status" value="1"/>
</dbReference>
<dbReference type="AlphaFoldDB" id="A0A9N9MF30"/>
<protein>
    <recommendedName>
        <fullName evidence="5">Lipase domain-containing protein</fullName>
    </recommendedName>
</protein>
<dbReference type="Pfam" id="PF00151">
    <property type="entry name" value="Lipase"/>
    <property type="match status" value="1"/>
</dbReference>
<comment type="similarity">
    <text evidence="2 4">Belongs to the AB hydrolase superfamily. Lipase family.</text>
</comment>
<dbReference type="Gene3D" id="3.40.50.1820">
    <property type="entry name" value="alpha/beta hydrolase"/>
    <property type="match status" value="1"/>
</dbReference>
<evidence type="ECO:0000313" key="6">
    <source>
        <dbReference type="EMBL" id="CAG9760475.1"/>
    </source>
</evidence>
<dbReference type="OrthoDB" id="8183961at2759"/>
<reference evidence="6" key="1">
    <citation type="submission" date="2022-01" db="EMBL/GenBank/DDBJ databases">
        <authorList>
            <person name="King R."/>
        </authorList>
    </citation>
    <scope>NUCLEOTIDE SEQUENCE</scope>
</reference>
<dbReference type="InterPro" id="IPR029058">
    <property type="entry name" value="AB_hydrolase_fold"/>
</dbReference>
<accession>A0A9N9MF30</accession>
<evidence type="ECO:0000256" key="1">
    <source>
        <dbReference type="ARBA" id="ARBA00004613"/>
    </source>
</evidence>
<dbReference type="InterPro" id="IPR013818">
    <property type="entry name" value="Lipase"/>
</dbReference>
<gene>
    <name evidence="6" type="ORF">CEUTPL_LOCUS1204</name>
</gene>
<dbReference type="PRINTS" id="PR00821">
    <property type="entry name" value="TAGLIPASE"/>
</dbReference>
<evidence type="ECO:0000313" key="7">
    <source>
        <dbReference type="Proteomes" id="UP001152799"/>
    </source>
</evidence>
<dbReference type="SUPFAM" id="SSF53474">
    <property type="entry name" value="alpha/beta-Hydrolases"/>
    <property type="match status" value="1"/>
</dbReference>
<dbReference type="PANTHER" id="PTHR11610">
    <property type="entry name" value="LIPASE"/>
    <property type="match status" value="1"/>
</dbReference>
<dbReference type="InterPro" id="IPR000734">
    <property type="entry name" value="TAG_lipase"/>
</dbReference>
<name>A0A9N9MF30_9CUCU</name>
<organism evidence="6 7">
    <name type="scientific">Ceutorhynchus assimilis</name>
    <name type="common">cabbage seed weevil</name>
    <dbReference type="NCBI Taxonomy" id="467358"/>
    <lineage>
        <taxon>Eukaryota</taxon>
        <taxon>Metazoa</taxon>
        <taxon>Ecdysozoa</taxon>
        <taxon>Arthropoda</taxon>
        <taxon>Hexapoda</taxon>
        <taxon>Insecta</taxon>
        <taxon>Pterygota</taxon>
        <taxon>Neoptera</taxon>
        <taxon>Endopterygota</taxon>
        <taxon>Coleoptera</taxon>
        <taxon>Polyphaga</taxon>
        <taxon>Cucujiformia</taxon>
        <taxon>Curculionidae</taxon>
        <taxon>Ceutorhynchinae</taxon>
        <taxon>Ceutorhynchus</taxon>
    </lineage>
</organism>
<feature type="domain" description="Lipase" evidence="5">
    <location>
        <begin position="74"/>
        <end position="323"/>
    </location>
</feature>
<dbReference type="Proteomes" id="UP001152799">
    <property type="component" value="Chromosome 1"/>
</dbReference>
<dbReference type="GO" id="GO:0016298">
    <property type="term" value="F:lipase activity"/>
    <property type="evidence" value="ECO:0007669"/>
    <property type="project" value="InterPro"/>
</dbReference>
<evidence type="ECO:0000256" key="2">
    <source>
        <dbReference type="ARBA" id="ARBA00010701"/>
    </source>
</evidence>
<sequence>MYNFSAGTLSIVIIWLGSISNLNSMKLIFGECPVFLYERCIHPELVKFSLSIPYENDNLIYELDPLNLELPREFNPLIPLKVVIHGYGGLDIDISTGNVTKAYQDVGYNIIIVDWEPLAEIPCYTTAYLNTWYVAQCITILLVGLVPLGINPQIIHVVGFSLGAHVSGLVGNNLQKTLGSSFYRITGLDPALPFFATLNNDWKLDKTDADFVDVIHTSAGTFGKLEATGHVDFYVNGGSLQPTCQYRKYPPLCSHIMAGLYFAESIRNSVFGGKSFLARKCDNVAHYLLGLCNGNGNMALMGENVFYLTRGTYYLETADKPPYALGFTSNYPRKKKFLDLLNEISSKFRDFL</sequence>
<dbReference type="GO" id="GO:0005615">
    <property type="term" value="C:extracellular space"/>
    <property type="evidence" value="ECO:0007669"/>
    <property type="project" value="TreeGrafter"/>
</dbReference>
<proteinExistence type="inferred from homology"/>